<protein>
    <recommendedName>
        <fullName evidence="1">diguanylate cyclase</fullName>
        <ecNumber evidence="1">2.7.7.65</ecNumber>
    </recommendedName>
</protein>
<sequence>MLEMLLEENLVSVVGMVDINPDAPGLALAREHGIAIYNNAEEALRACAPCVSFNMTHNEMLEEVASEILGAGGIVGGLEARLIWRIISNMKDAQSELHFQASHDVLTGLYNRRYMMEQLYQGVSQATRYRHPYAIVVMDLDRFKQVNDIYGHAAGDKVLSTMAGILRESVRDADIAGRWGGEEFLVLLPHTDLDGARQAAEQWLKRVLATPLGVGGGKSIQVSFSAGVAMFDPVNGRPAVKQALNIDQQVETLLHLADKRMYLAKDSGRSCVVVSGD</sequence>
<evidence type="ECO:0000256" key="2">
    <source>
        <dbReference type="ARBA" id="ARBA00034247"/>
    </source>
</evidence>
<organism evidence="4 5">
    <name type="scientific">Mariprofundus ferrooxydans PV-1</name>
    <dbReference type="NCBI Taxonomy" id="314345"/>
    <lineage>
        <taxon>Bacteria</taxon>
        <taxon>Pseudomonadati</taxon>
        <taxon>Pseudomonadota</taxon>
        <taxon>Candidatius Mariprofundia</taxon>
        <taxon>Mariprofundales</taxon>
        <taxon>Mariprofundaceae</taxon>
        <taxon>Mariprofundus</taxon>
    </lineage>
</organism>
<dbReference type="PANTHER" id="PTHR45138:SF9">
    <property type="entry name" value="DIGUANYLATE CYCLASE DGCM-RELATED"/>
    <property type="match status" value="1"/>
</dbReference>
<dbReference type="Gene3D" id="3.30.70.270">
    <property type="match status" value="1"/>
</dbReference>
<dbReference type="Proteomes" id="UP000005297">
    <property type="component" value="Unassembled WGS sequence"/>
</dbReference>
<dbReference type="SUPFAM" id="SSF51735">
    <property type="entry name" value="NAD(P)-binding Rossmann-fold domains"/>
    <property type="match status" value="1"/>
</dbReference>
<dbReference type="STRING" id="314344.AL013_11825"/>
<dbReference type="InParanoid" id="Q0EZJ4"/>
<dbReference type="Pfam" id="PF00990">
    <property type="entry name" value="GGDEF"/>
    <property type="match status" value="1"/>
</dbReference>
<gene>
    <name evidence="4" type="ORF">SPV1_14039</name>
</gene>
<name>Q0EZJ4_9PROT</name>
<dbReference type="InterPro" id="IPR029787">
    <property type="entry name" value="Nucleotide_cyclase"/>
</dbReference>
<dbReference type="PANTHER" id="PTHR45138">
    <property type="entry name" value="REGULATORY COMPONENTS OF SENSORY TRANSDUCTION SYSTEM"/>
    <property type="match status" value="1"/>
</dbReference>
<dbReference type="FunFam" id="3.30.70.270:FF:000001">
    <property type="entry name" value="Diguanylate cyclase domain protein"/>
    <property type="match status" value="1"/>
</dbReference>
<reference evidence="4 5" key="1">
    <citation type="submission" date="2006-09" db="EMBL/GenBank/DDBJ databases">
        <authorList>
            <person name="Emerson D."/>
            <person name="Ferriera S."/>
            <person name="Johnson J."/>
            <person name="Kravitz S."/>
            <person name="Halpern A."/>
            <person name="Remington K."/>
            <person name="Beeson K."/>
            <person name="Tran B."/>
            <person name="Rogers Y.-H."/>
            <person name="Friedman R."/>
            <person name="Venter J.C."/>
        </authorList>
    </citation>
    <scope>NUCLEOTIDE SEQUENCE [LARGE SCALE GENOMIC DNA]</scope>
    <source>
        <strain evidence="4 5">PV-1</strain>
    </source>
</reference>
<dbReference type="HOGENOM" id="CLU_000445_11_16_0"/>
<keyword evidence="5" id="KW-1185">Reference proteome</keyword>
<dbReference type="InterPro" id="IPR050469">
    <property type="entry name" value="Diguanylate_Cyclase"/>
</dbReference>
<dbReference type="NCBIfam" id="TIGR00254">
    <property type="entry name" value="GGDEF"/>
    <property type="match status" value="1"/>
</dbReference>
<feature type="domain" description="GGDEF" evidence="3">
    <location>
        <begin position="131"/>
        <end position="277"/>
    </location>
</feature>
<dbReference type="PROSITE" id="PS50887">
    <property type="entry name" value="GGDEF"/>
    <property type="match status" value="1"/>
</dbReference>
<dbReference type="GO" id="GO:0052621">
    <property type="term" value="F:diguanylate cyclase activity"/>
    <property type="evidence" value="ECO:0007669"/>
    <property type="project" value="UniProtKB-EC"/>
</dbReference>
<proteinExistence type="predicted"/>
<evidence type="ECO:0000313" key="4">
    <source>
        <dbReference type="EMBL" id="EAU54710.1"/>
    </source>
</evidence>
<dbReference type="SMART" id="SM00267">
    <property type="entry name" value="GGDEF"/>
    <property type="match status" value="1"/>
</dbReference>
<comment type="catalytic activity">
    <reaction evidence="2">
        <text>2 GTP = 3',3'-c-di-GMP + 2 diphosphate</text>
        <dbReference type="Rhea" id="RHEA:24898"/>
        <dbReference type="ChEBI" id="CHEBI:33019"/>
        <dbReference type="ChEBI" id="CHEBI:37565"/>
        <dbReference type="ChEBI" id="CHEBI:58805"/>
        <dbReference type="EC" id="2.7.7.65"/>
    </reaction>
</comment>
<dbReference type="SUPFAM" id="SSF55073">
    <property type="entry name" value="Nucleotide cyclase"/>
    <property type="match status" value="1"/>
</dbReference>
<accession>Q0EZJ4</accession>
<dbReference type="EMBL" id="AATS01000006">
    <property type="protein sequence ID" value="EAU54710.1"/>
    <property type="molecule type" value="Genomic_DNA"/>
</dbReference>
<dbReference type="OrthoDB" id="5289318at2"/>
<dbReference type="InterPro" id="IPR043128">
    <property type="entry name" value="Rev_trsase/Diguanyl_cyclase"/>
</dbReference>
<evidence type="ECO:0000259" key="3">
    <source>
        <dbReference type="PROSITE" id="PS50887"/>
    </source>
</evidence>
<dbReference type="EC" id="2.7.7.65" evidence="1"/>
<dbReference type="AlphaFoldDB" id="Q0EZJ4"/>
<dbReference type="eggNOG" id="COG2199">
    <property type="taxonomic scope" value="Bacteria"/>
</dbReference>
<dbReference type="FunCoup" id="Q0EZJ4">
    <property type="interactions" value="37"/>
</dbReference>
<comment type="caution">
    <text evidence="4">The sequence shown here is derived from an EMBL/GenBank/DDBJ whole genome shotgun (WGS) entry which is preliminary data.</text>
</comment>
<evidence type="ECO:0000313" key="5">
    <source>
        <dbReference type="Proteomes" id="UP000005297"/>
    </source>
</evidence>
<dbReference type="CDD" id="cd01949">
    <property type="entry name" value="GGDEF"/>
    <property type="match status" value="1"/>
</dbReference>
<dbReference type="InterPro" id="IPR036291">
    <property type="entry name" value="NAD(P)-bd_dom_sf"/>
</dbReference>
<evidence type="ECO:0000256" key="1">
    <source>
        <dbReference type="ARBA" id="ARBA00012528"/>
    </source>
</evidence>
<dbReference type="InterPro" id="IPR000160">
    <property type="entry name" value="GGDEF_dom"/>
</dbReference>